<reference evidence="3 8" key="4">
    <citation type="submission" date="2019-07" db="EMBL/GenBank/DDBJ databases">
        <title>Whole genome shotgun sequence of Flavobacterium glycines NBRC 105008.</title>
        <authorList>
            <person name="Hosoyama A."/>
            <person name="Uohara A."/>
            <person name="Ohji S."/>
            <person name="Ichikawa N."/>
        </authorList>
    </citation>
    <scope>NUCLEOTIDE SEQUENCE [LARGE SCALE GENOMIC DNA]</scope>
    <source>
        <strain evidence="3 8">NBRC 105008</strain>
    </source>
</reference>
<dbReference type="InterPro" id="IPR053147">
    <property type="entry name" value="Hsp_HslJ-like"/>
</dbReference>
<gene>
    <name evidence="4" type="ORF">FBGL_14640</name>
    <name evidence="3" type="ORF">FGL01_17400</name>
    <name evidence="5" type="ORF">SAMN05192550_1921</name>
</gene>
<dbReference type="Pfam" id="PF03724">
    <property type="entry name" value="META"/>
    <property type="match status" value="1"/>
</dbReference>
<feature type="signal peptide" evidence="1">
    <location>
        <begin position="1"/>
        <end position="26"/>
    </location>
</feature>
<evidence type="ECO:0000313" key="5">
    <source>
        <dbReference type="EMBL" id="SDJ32985.1"/>
    </source>
</evidence>
<evidence type="ECO:0000313" key="7">
    <source>
        <dbReference type="Proteomes" id="UP000182367"/>
    </source>
</evidence>
<name>A0A1B9DGI8_9FLAO</name>
<organism evidence="4 6">
    <name type="scientific">Flavobacterium glycines</name>
    <dbReference type="NCBI Taxonomy" id="551990"/>
    <lineage>
        <taxon>Bacteria</taxon>
        <taxon>Pseudomonadati</taxon>
        <taxon>Bacteroidota</taxon>
        <taxon>Flavobacteriia</taxon>
        <taxon>Flavobacteriales</taxon>
        <taxon>Flavobacteriaceae</taxon>
        <taxon>Flavobacterium</taxon>
    </lineage>
</organism>
<dbReference type="InterPro" id="IPR038670">
    <property type="entry name" value="HslJ-like_sf"/>
</dbReference>
<dbReference type="PANTHER" id="PTHR35535:SF1">
    <property type="entry name" value="HEAT SHOCK PROTEIN HSLJ"/>
    <property type="match status" value="1"/>
</dbReference>
<dbReference type="Proteomes" id="UP000182367">
    <property type="component" value="Unassembled WGS sequence"/>
</dbReference>
<evidence type="ECO:0000259" key="2">
    <source>
        <dbReference type="Pfam" id="PF03724"/>
    </source>
</evidence>
<reference evidence="4" key="2">
    <citation type="submission" date="2016-03" db="EMBL/GenBank/DDBJ databases">
        <authorList>
            <person name="Ploux O."/>
        </authorList>
    </citation>
    <scope>NUCLEOTIDE SEQUENCE</scope>
    <source>
        <strain evidence="4">NBRC 105008</strain>
    </source>
</reference>
<dbReference type="InterPro" id="IPR005184">
    <property type="entry name" value="DUF306_Meta_HslJ"/>
</dbReference>
<dbReference type="RefSeq" id="WP_066329706.1">
    <property type="nucleotide sequence ID" value="NZ_BJVF01000002.1"/>
</dbReference>
<protein>
    <submittedName>
        <fullName evidence="5">Heat shock protein HslJ</fullName>
    </submittedName>
</protein>
<feature type="chain" id="PRO_5044556019" evidence="1">
    <location>
        <begin position="27"/>
        <end position="144"/>
    </location>
</feature>
<evidence type="ECO:0000313" key="3">
    <source>
        <dbReference type="EMBL" id="GEL11001.1"/>
    </source>
</evidence>
<dbReference type="Proteomes" id="UP000093226">
    <property type="component" value="Unassembled WGS sequence"/>
</dbReference>
<evidence type="ECO:0000313" key="4">
    <source>
        <dbReference type="EMBL" id="OCB68822.1"/>
    </source>
</evidence>
<dbReference type="EMBL" id="FNEO01000002">
    <property type="protein sequence ID" value="SDJ32985.1"/>
    <property type="molecule type" value="Genomic_DNA"/>
</dbReference>
<sequence length="144" mass="16274">MKKYISLGIVSLLLFSCSAAKKNASAANQLQEKYWKLIEIRGQKVTSENYFKEPHLVLKAKENRIIGNSGCNSFSGTYELQDKTNRIAIYQLAVTRMACIKPTVEEAFLKVLETADNYTVKNDTLQLNKARMAPMAKFVAVYLK</sequence>
<reference evidence="6" key="1">
    <citation type="submission" date="2016-03" db="EMBL/GenBank/DDBJ databases">
        <title>Draft genome sequence of Paenibacillus glacialis DSM 22343.</title>
        <authorList>
            <person name="Shin S.-K."/>
            <person name="Yi H."/>
        </authorList>
    </citation>
    <scope>NUCLEOTIDE SEQUENCE [LARGE SCALE GENOMIC DNA]</scope>
    <source>
        <strain evidence="6">NBRC 105008</strain>
    </source>
</reference>
<evidence type="ECO:0000313" key="6">
    <source>
        <dbReference type="Proteomes" id="UP000093226"/>
    </source>
</evidence>
<dbReference type="Gene3D" id="2.40.128.270">
    <property type="match status" value="1"/>
</dbReference>
<evidence type="ECO:0000313" key="8">
    <source>
        <dbReference type="Proteomes" id="UP000321579"/>
    </source>
</evidence>
<dbReference type="PROSITE" id="PS51257">
    <property type="entry name" value="PROKAR_LIPOPROTEIN"/>
    <property type="match status" value="1"/>
</dbReference>
<keyword evidence="7" id="KW-1185">Reference proteome</keyword>
<dbReference type="EMBL" id="BJVF01000002">
    <property type="protein sequence ID" value="GEL11001.1"/>
    <property type="molecule type" value="Genomic_DNA"/>
</dbReference>
<comment type="caution">
    <text evidence="4">The sequence shown here is derived from an EMBL/GenBank/DDBJ whole genome shotgun (WGS) entry which is preliminary data.</text>
</comment>
<dbReference type="EMBL" id="LVEO01000029">
    <property type="protein sequence ID" value="OCB68822.1"/>
    <property type="molecule type" value="Genomic_DNA"/>
</dbReference>
<dbReference type="STRING" id="551990.SAMN05192550_1921"/>
<proteinExistence type="predicted"/>
<dbReference type="PANTHER" id="PTHR35535">
    <property type="entry name" value="HEAT SHOCK PROTEIN HSLJ"/>
    <property type="match status" value="1"/>
</dbReference>
<feature type="domain" description="DUF306" evidence="2">
    <location>
        <begin position="28"/>
        <end position="138"/>
    </location>
</feature>
<keyword evidence="5" id="KW-0346">Stress response</keyword>
<dbReference type="AlphaFoldDB" id="A0A1B9DGI8"/>
<dbReference type="OrthoDB" id="880459at2"/>
<dbReference type="Proteomes" id="UP000321579">
    <property type="component" value="Unassembled WGS sequence"/>
</dbReference>
<reference evidence="5 7" key="3">
    <citation type="submission" date="2016-10" db="EMBL/GenBank/DDBJ databases">
        <authorList>
            <person name="Varghese N."/>
            <person name="Submissions S."/>
        </authorList>
    </citation>
    <scope>NUCLEOTIDE SEQUENCE [LARGE SCALE GENOMIC DNA]</scope>
    <source>
        <strain evidence="5 7">Gm-149</strain>
    </source>
</reference>
<evidence type="ECO:0000256" key="1">
    <source>
        <dbReference type="SAM" id="SignalP"/>
    </source>
</evidence>
<accession>A0A1B9DGI8</accession>
<keyword evidence="1" id="KW-0732">Signal</keyword>